<dbReference type="FunFam" id="3.20.20.70:FF:000040">
    <property type="entry name" value="Lipoyl synthase"/>
    <property type="match status" value="1"/>
</dbReference>
<dbReference type="NCBIfam" id="NF009544">
    <property type="entry name" value="PRK12928.1"/>
    <property type="match status" value="1"/>
</dbReference>
<sequence length="317" mass="36227">MENKKYFNFNKKQIIKIKTIAINKPSLPKPQWIKIKPPTNFQTITKIKNILRNNKLHTVCEEASCPNITECFHQGTATFMILGSICTRKCPFCNVAHGRPYLPNPDEPINLANTIKSMGLRYVVITSVNRDDMHDGGAQHFINCIIAIRKINPAIKIEILVPDFRGRIDIALNIINNNPPDVFNHNIENVPRMYKIMRPGANYNNSLNLLKQFKKNQPNIPTKSGLMVGIGETNQEIINVIHDLKNVGVTMLTIGQYLQPSIYHLPVKRYVTLEEFHWIKMQAIKIGFNHVESGPLVRSSYHADLQFNKQNTPQDII</sequence>
<keyword evidence="3 9" id="KW-0808">Transferase</keyword>
<evidence type="ECO:0000256" key="2">
    <source>
        <dbReference type="ARBA" id="ARBA00022490"/>
    </source>
</evidence>
<dbReference type="GO" id="GO:0016992">
    <property type="term" value="F:lipoate synthase activity"/>
    <property type="evidence" value="ECO:0007669"/>
    <property type="project" value="UniProtKB-UniRule"/>
</dbReference>
<evidence type="ECO:0000256" key="9">
    <source>
        <dbReference type="HAMAP-Rule" id="MF_00206"/>
    </source>
</evidence>
<evidence type="ECO:0000256" key="8">
    <source>
        <dbReference type="ARBA" id="ARBA00047326"/>
    </source>
</evidence>
<dbReference type="GO" id="GO:0046872">
    <property type="term" value="F:metal ion binding"/>
    <property type="evidence" value="ECO:0007669"/>
    <property type="project" value="UniProtKB-KW"/>
</dbReference>
<feature type="domain" description="Radical SAM core" evidence="10">
    <location>
        <begin position="72"/>
        <end position="289"/>
    </location>
</feature>
<accession>A0AAT9G582</accession>
<dbReference type="InterPro" id="IPR031691">
    <property type="entry name" value="LIAS_N"/>
</dbReference>
<dbReference type="GO" id="GO:0051539">
    <property type="term" value="F:4 iron, 4 sulfur cluster binding"/>
    <property type="evidence" value="ECO:0007669"/>
    <property type="project" value="UniProtKB-UniRule"/>
</dbReference>
<evidence type="ECO:0000256" key="6">
    <source>
        <dbReference type="ARBA" id="ARBA00023004"/>
    </source>
</evidence>
<dbReference type="Pfam" id="PF04055">
    <property type="entry name" value="Radical_SAM"/>
    <property type="match status" value="1"/>
</dbReference>
<dbReference type="Pfam" id="PF16881">
    <property type="entry name" value="LIAS_N"/>
    <property type="match status" value="1"/>
</dbReference>
<dbReference type="HAMAP" id="MF_00206">
    <property type="entry name" value="Lipoyl_synth"/>
    <property type="match status" value="1"/>
</dbReference>
<comment type="catalytic activity">
    <reaction evidence="8 9">
        <text>[[Fe-S] cluster scaffold protein carrying a second [4Fe-4S](2+) cluster] + N(6)-octanoyl-L-lysyl-[protein] + 2 oxidized [2Fe-2S]-[ferredoxin] + 2 S-adenosyl-L-methionine + 4 H(+) = [[Fe-S] cluster scaffold protein] + N(6)-[(R)-dihydrolipoyl]-L-lysyl-[protein] + 4 Fe(3+) + 2 hydrogen sulfide + 2 5'-deoxyadenosine + 2 L-methionine + 2 reduced [2Fe-2S]-[ferredoxin]</text>
        <dbReference type="Rhea" id="RHEA:16585"/>
        <dbReference type="Rhea" id="RHEA-COMP:9928"/>
        <dbReference type="Rhea" id="RHEA-COMP:10000"/>
        <dbReference type="Rhea" id="RHEA-COMP:10001"/>
        <dbReference type="Rhea" id="RHEA-COMP:10475"/>
        <dbReference type="Rhea" id="RHEA-COMP:14568"/>
        <dbReference type="Rhea" id="RHEA-COMP:14569"/>
        <dbReference type="ChEBI" id="CHEBI:15378"/>
        <dbReference type="ChEBI" id="CHEBI:17319"/>
        <dbReference type="ChEBI" id="CHEBI:29034"/>
        <dbReference type="ChEBI" id="CHEBI:29919"/>
        <dbReference type="ChEBI" id="CHEBI:33722"/>
        <dbReference type="ChEBI" id="CHEBI:33737"/>
        <dbReference type="ChEBI" id="CHEBI:33738"/>
        <dbReference type="ChEBI" id="CHEBI:57844"/>
        <dbReference type="ChEBI" id="CHEBI:59789"/>
        <dbReference type="ChEBI" id="CHEBI:78809"/>
        <dbReference type="ChEBI" id="CHEBI:83100"/>
        <dbReference type="EC" id="2.8.1.8"/>
    </reaction>
</comment>
<reference evidence="11" key="2">
    <citation type="submission" date="2023-10" db="EMBL/GenBank/DDBJ databases">
        <authorList>
            <person name="Koga R."/>
            <person name="Fukatsu T."/>
        </authorList>
    </citation>
    <scope>NUCLEOTIDE SEQUENCE</scope>
    <source>
        <strain evidence="11">Kw-01</strain>
    </source>
</reference>
<evidence type="ECO:0000256" key="7">
    <source>
        <dbReference type="ARBA" id="ARBA00023014"/>
    </source>
</evidence>
<dbReference type="PANTHER" id="PTHR10949:SF0">
    <property type="entry name" value="LIPOYL SYNTHASE, MITOCHONDRIAL"/>
    <property type="match status" value="1"/>
</dbReference>
<protein>
    <recommendedName>
        <fullName evidence="9">Lipoyl synthase</fullName>
        <ecNumber evidence="9">2.8.1.8</ecNumber>
    </recommendedName>
    <alternativeName>
        <fullName evidence="9">Lip-syn</fullName>
        <shortName evidence="9">LS</shortName>
    </alternativeName>
    <alternativeName>
        <fullName evidence="9">Lipoate synthase</fullName>
    </alternativeName>
    <alternativeName>
        <fullName evidence="9">Lipoic acid synthase</fullName>
    </alternativeName>
    <alternativeName>
        <fullName evidence="9">Sulfur insertion protein LipA</fullName>
    </alternativeName>
</protein>
<dbReference type="SFLD" id="SFLDS00029">
    <property type="entry name" value="Radical_SAM"/>
    <property type="match status" value="1"/>
</dbReference>
<feature type="binding site" evidence="9">
    <location>
        <position position="93"/>
    </location>
    <ligand>
        <name>[4Fe-4S] cluster</name>
        <dbReference type="ChEBI" id="CHEBI:49883"/>
        <label>2</label>
        <note>4Fe-4S-S-AdoMet</note>
    </ligand>
</feature>
<dbReference type="InterPro" id="IPR058240">
    <property type="entry name" value="rSAM_sf"/>
</dbReference>
<dbReference type="SMART" id="SM00729">
    <property type="entry name" value="Elp3"/>
    <property type="match status" value="1"/>
</dbReference>
<name>A0AAT9G582_9ENTR</name>
<dbReference type="EMBL" id="AP028961">
    <property type="protein sequence ID" value="BET44891.1"/>
    <property type="molecule type" value="Genomic_DNA"/>
</dbReference>
<feature type="binding site" evidence="9">
    <location>
        <position position="90"/>
    </location>
    <ligand>
        <name>[4Fe-4S] cluster</name>
        <dbReference type="ChEBI" id="CHEBI:49883"/>
        <label>2</label>
        <note>4Fe-4S-S-AdoMet</note>
    </ligand>
</feature>
<dbReference type="InterPro" id="IPR007197">
    <property type="entry name" value="rSAM"/>
</dbReference>
<evidence type="ECO:0000259" key="10">
    <source>
        <dbReference type="PROSITE" id="PS51918"/>
    </source>
</evidence>
<keyword evidence="7 9" id="KW-0411">Iron-sulfur</keyword>
<feature type="binding site" evidence="9">
    <location>
        <position position="60"/>
    </location>
    <ligand>
        <name>[4Fe-4S] cluster</name>
        <dbReference type="ChEBI" id="CHEBI:49883"/>
        <label>1</label>
    </ligand>
</feature>
<keyword evidence="6 9" id="KW-0408">Iron</keyword>
<dbReference type="SFLD" id="SFLDG01058">
    <property type="entry name" value="lipoyl_synthase_like"/>
    <property type="match status" value="1"/>
</dbReference>
<comment type="subcellular location">
    <subcellularLocation>
        <location evidence="9">Cytoplasm</location>
    </subcellularLocation>
</comment>
<evidence type="ECO:0000313" key="11">
    <source>
        <dbReference type="EMBL" id="BET44891.1"/>
    </source>
</evidence>
<dbReference type="InterPro" id="IPR013785">
    <property type="entry name" value="Aldolase_TIM"/>
</dbReference>
<dbReference type="InterPro" id="IPR003698">
    <property type="entry name" value="Lipoyl_synth"/>
</dbReference>
<keyword evidence="2 9" id="KW-0963">Cytoplasm</keyword>
<dbReference type="SUPFAM" id="SSF102114">
    <property type="entry name" value="Radical SAM enzymes"/>
    <property type="match status" value="1"/>
</dbReference>
<evidence type="ECO:0000256" key="5">
    <source>
        <dbReference type="ARBA" id="ARBA00022723"/>
    </source>
</evidence>
<reference evidence="11" key="1">
    <citation type="journal article" date="2023" name="Front. Microbiol.">
        <title>Genome analysis of Candidatus Aschnera chinzeii, the bacterial endosymbiont of the blood-sucking bat fly Penicillidia jenynsii (Insecta: Diptera: Nycteribiidae).</title>
        <authorList>
            <person name="Koga R."/>
            <person name="Moriyama M."/>
            <person name="Nozaki T."/>
            <person name="Fukatsu T."/>
        </authorList>
    </citation>
    <scope>NUCLEOTIDE SEQUENCE</scope>
    <source>
        <strain evidence="11">Kw-01</strain>
    </source>
</reference>
<evidence type="ECO:0000256" key="4">
    <source>
        <dbReference type="ARBA" id="ARBA00022691"/>
    </source>
</evidence>
<dbReference type="PROSITE" id="PS51918">
    <property type="entry name" value="RADICAL_SAM"/>
    <property type="match status" value="1"/>
</dbReference>
<feature type="binding site" evidence="9">
    <location>
        <position position="300"/>
    </location>
    <ligand>
        <name>[4Fe-4S] cluster</name>
        <dbReference type="ChEBI" id="CHEBI:49883"/>
        <label>1</label>
    </ligand>
</feature>
<comment type="similarity">
    <text evidence="9">Belongs to the radical SAM superfamily. Lipoyl synthase family.</text>
</comment>
<organism evidence="11">
    <name type="scientific">Candidatus Aschnera chinzeii</name>
    <dbReference type="NCBI Taxonomy" id="1485666"/>
    <lineage>
        <taxon>Bacteria</taxon>
        <taxon>Pseudomonadati</taxon>
        <taxon>Pseudomonadota</taxon>
        <taxon>Gammaproteobacteria</taxon>
        <taxon>Enterobacterales</taxon>
        <taxon>Enterobacteriaceae</taxon>
        <taxon>Candidatus Aschnera</taxon>
    </lineage>
</organism>
<feature type="binding site" evidence="9">
    <location>
        <position position="71"/>
    </location>
    <ligand>
        <name>[4Fe-4S] cluster</name>
        <dbReference type="ChEBI" id="CHEBI:49883"/>
        <label>1</label>
    </ligand>
</feature>
<dbReference type="EC" id="2.8.1.8" evidence="9"/>
<dbReference type="PANTHER" id="PTHR10949">
    <property type="entry name" value="LIPOYL SYNTHASE"/>
    <property type="match status" value="1"/>
</dbReference>
<comment type="cofactor">
    <cofactor evidence="9">
        <name>[4Fe-4S] cluster</name>
        <dbReference type="ChEBI" id="CHEBI:49883"/>
    </cofactor>
    <text evidence="9">Binds 2 [4Fe-4S] clusters per subunit. One cluster is coordinated with 3 cysteines and an exchangeable S-adenosyl-L-methionine.</text>
</comment>
<evidence type="ECO:0000256" key="3">
    <source>
        <dbReference type="ARBA" id="ARBA00022679"/>
    </source>
</evidence>
<dbReference type="Gene3D" id="3.20.20.70">
    <property type="entry name" value="Aldolase class I"/>
    <property type="match status" value="1"/>
</dbReference>
<dbReference type="PIRSF" id="PIRSF005963">
    <property type="entry name" value="Lipoyl_synth"/>
    <property type="match status" value="1"/>
</dbReference>
<evidence type="ECO:0000256" key="1">
    <source>
        <dbReference type="ARBA" id="ARBA00022485"/>
    </source>
</evidence>
<gene>
    <name evidence="9 11" type="primary">lipA</name>
    <name evidence="11" type="ORF">ACHINZ_5660</name>
</gene>
<dbReference type="InterPro" id="IPR006638">
    <property type="entry name" value="Elp3/MiaA/NifB-like_rSAM"/>
</dbReference>
<proteinExistence type="inferred from homology"/>
<dbReference type="NCBIfam" id="NF004019">
    <property type="entry name" value="PRK05481.1"/>
    <property type="match status" value="1"/>
</dbReference>
<feature type="binding site" evidence="9">
    <location>
        <position position="65"/>
    </location>
    <ligand>
        <name>[4Fe-4S] cluster</name>
        <dbReference type="ChEBI" id="CHEBI:49883"/>
        <label>1</label>
    </ligand>
</feature>
<dbReference type="AlphaFoldDB" id="A0AAT9G582"/>
<keyword evidence="4 9" id="KW-0949">S-adenosyl-L-methionine</keyword>
<feature type="binding site" evidence="9">
    <location>
        <position position="86"/>
    </location>
    <ligand>
        <name>[4Fe-4S] cluster</name>
        <dbReference type="ChEBI" id="CHEBI:49883"/>
        <label>2</label>
        <note>4Fe-4S-S-AdoMet</note>
    </ligand>
</feature>
<comment type="pathway">
    <text evidence="9">Protein modification; protein lipoylation via endogenous pathway; protein N(6)-(lipoyl)lysine from octanoyl-[acyl-carrier-protein]: step 2/2.</text>
</comment>
<keyword evidence="1 9" id="KW-0004">4Fe-4S</keyword>
<comment type="function">
    <text evidence="9">Catalyzes the radical-mediated insertion of two sulfur atoms into the C-6 and C-8 positions of the octanoyl moiety bound to the lipoyl domains of lipoate-dependent enzymes, thereby converting the octanoylated domains into lipoylated derivatives.</text>
</comment>
<dbReference type="SFLD" id="SFLDF00271">
    <property type="entry name" value="lipoyl_synthase"/>
    <property type="match status" value="1"/>
</dbReference>
<dbReference type="NCBIfam" id="TIGR00510">
    <property type="entry name" value="lipA"/>
    <property type="match status" value="1"/>
</dbReference>
<dbReference type="GO" id="GO:0009249">
    <property type="term" value="P:protein lipoylation"/>
    <property type="evidence" value="ECO:0007669"/>
    <property type="project" value="UniProtKB-UniRule"/>
</dbReference>
<keyword evidence="5 9" id="KW-0479">Metal-binding</keyword>
<dbReference type="GO" id="GO:0005737">
    <property type="term" value="C:cytoplasm"/>
    <property type="evidence" value="ECO:0007669"/>
    <property type="project" value="UniProtKB-SubCell"/>
</dbReference>